<proteinExistence type="predicted"/>
<sequence>MTPAPIIRPATLADAETITEIYNHAVAHTTAIWNETIVDVQNRKDWITERQGAGFPILVSENAEGHVTGYATYGPWRPHEGYRHTVEHSVYVHPDHQRLGLGRHLMHALLTKAEEAKVHIMIAGIDASNEGSIRLHEQLGFQASAPLPEVGTKFGRWLDLVFMWKKIEG</sequence>
<protein>
    <submittedName>
        <fullName evidence="6">N-acetyltransferase</fullName>
    </submittedName>
</protein>
<keyword evidence="2" id="KW-0012">Acyltransferase</keyword>
<dbReference type="AlphaFoldDB" id="A0A917EMB0"/>
<dbReference type="FunFam" id="3.40.630.30:FF:000026">
    <property type="entry name" value="Phosphinothricin acetyltransferase"/>
    <property type="match status" value="1"/>
</dbReference>
<dbReference type="Proteomes" id="UP000606730">
    <property type="component" value="Unassembled WGS sequence"/>
</dbReference>
<name>A0A917EMB0_9RHOB</name>
<gene>
    <name evidence="6" type="ORF">GCM10011517_30440</name>
</gene>
<dbReference type="PANTHER" id="PTHR43072">
    <property type="entry name" value="N-ACETYLTRANSFERASE"/>
    <property type="match status" value="1"/>
</dbReference>
<dbReference type="InterPro" id="IPR000182">
    <property type="entry name" value="GNAT_dom"/>
</dbReference>
<reference evidence="6" key="2">
    <citation type="submission" date="2020-09" db="EMBL/GenBank/DDBJ databases">
        <authorList>
            <person name="Sun Q."/>
            <person name="Zhou Y."/>
        </authorList>
    </citation>
    <scope>NUCLEOTIDE SEQUENCE</scope>
    <source>
        <strain evidence="6">CGMCC 1.16012</strain>
    </source>
</reference>
<dbReference type="SUPFAM" id="SSF55729">
    <property type="entry name" value="Acyl-CoA N-acyltransferases (Nat)"/>
    <property type="match status" value="1"/>
</dbReference>
<keyword evidence="7" id="KW-1185">Reference proteome</keyword>
<feature type="domain" description="N-acetyltransferase" evidence="5">
    <location>
        <begin position="5"/>
        <end position="168"/>
    </location>
</feature>
<dbReference type="InterPro" id="IPR016181">
    <property type="entry name" value="Acyl_CoA_acyltransferase"/>
</dbReference>
<reference evidence="6" key="1">
    <citation type="journal article" date="2014" name="Int. J. Syst. Evol. Microbiol.">
        <title>Complete genome sequence of Corynebacterium casei LMG S-19264T (=DSM 44701T), isolated from a smear-ripened cheese.</title>
        <authorList>
            <consortium name="US DOE Joint Genome Institute (JGI-PGF)"/>
            <person name="Walter F."/>
            <person name="Albersmeier A."/>
            <person name="Kalinowski J."/>
            <person name="Ruckert C."/>
        </authorList>
    </citation>
    <scope>NUCLEOTIDE SEQUENCE</scope>
    <source>
        <strain evidence="6">CGMCC 1.16012</strain>
    </source>
</reference>
<organism evidence="6 7">
    <name type="scientific">Actibacterium pelagium</name>
    <dbReference type="NCBI Taxonomy" id="2029103"/>
    <lineage>
        <taxon>Bacteria</taxon>
        <taxon>Pseudomonadati</taxon>
        <taxon>Pseudomonadota</taxon>
        <taxon>Alphaproteobacteria</taxon>
        <taxon>Rhodobacterales</taxon>
        <taxon>Roseobacteraceae</taxon>
        <taxon>Actibacterium</taxon>
    </lineage>
</organism>
<dbReference type="Pfam" id="PF00583">
    <property type="entry name" value="Acetyltransf_1"/>
    <property type="match status" value="1"/>
</dbReference>
<dbReference type="CDD" id="cd04301">
    <property type="entry name" value="NAT_SF"/>
    <property type="match status" value="1"/>
</dbReference>
<comment type="catalytic activity">
    <reaction evidence="4">
        <text>L-methionine sulfone + acetyl-CoA = N-acetyl-L-methionine sulfone + CoA + H(+)</text>
        <dbReference type="Rhea" id="RHEA:47656"/>
        <dbReference type="ChEBI" id="CHEBI:15378"/>
        <dbReference type="ChEBI" id="CHEBI:57287"/>
        <dbReference type="ChEBI" id="CHEBI:57288"/>
        <dbReference type="ChEBI" id="CHEBI:87824"/>
        <dbReference type="ChEBI" id="CHEBI:87825"/>
    </reaction>
</comment>
<evidence type="ECO:0000259" key="5">
    <source>
        <dbReference type="PROSITE" id="PS51186"/>
    </source>
</evidence>
<evidence type="ECO:0000313" key="7">
    <source>
        <dbReference type="Proteomes" id="UP000606730"/>
    </source>
</evidence>
<comment type="caution">
    <text evidence="6">The sequence shown here is derived from an EMBL/GenBank/DDBJ whole genome shotgun (WGS) entry which is preliminary data.</text>
</comment>
<accession>A0A917EMB0</accession>
<dbReference type="OrthoDB" id="5459937at2"/>
<evidence type="ECO:0000313" key="6">
    <source>
        <dbReference type="EMBL" id="GGE60851.1"/>
    </source>
</evidence>
<evidence type="ECO:0000256" key="4">
    <source>
        <dbReference type="ARBA" id="ARBA00051334"/>
    </source>
</evidence>
<comment type="catalytic activity">
    <reaction evidence="3">
        <text>L-methionine sulfoximine + acetyl-CoA = N-acetyl-L-methionine sulfoximine + CoA + H(+)</text>
        <dbReference type="Rhea" id="RHEA:47660"/>
        <dbReference type="ChEBI" id="CHEBI:15378"/>
        <dbReference type="ChEBI" id="CHEBI:57287"/>
        <dbReference type="ChEBI" id="CHEBI:57288"/>
        <dbReference type="ChEBI" id="CHEBI:87826"/>
        <dbReference type="ChEBI" id="CHEBI:87827"/>
    </reaction>
</comment>
<dbReference type="PANTHER" id="PTHR43072:SF23">
    <property type="entry name" value="UPF0039 PROTEIN C11D3.02C"/>
    <property type="match status" value="1"/>
</dbReference>
<keyword evidence="1" id="KW-0808">Transferase</keyword>
<evidence type="ECO:0000256" key="2">
    <source>
        <dbReference type="ARBA" id="ARBA00023315"/>
    </source>
</evidence>
<evidence type="ECO:0000256" key="1">
    <source>
        <dbReference type="ARBA" id="ARBA00022679"/>
    </source>
</evidence>
<evidence type="ECO:0000256" key="3">
    <source>
        <dbReference type="ARBA" id="ARBA00050603"/>
    </source>
</evidence>
<dbReference type="PROSITE" id="PS51186">
    <property type="entry name" value="GNAT"/>
    <property type="match status" value="1"/>
</dbReference>
<dbReference type="GO" id="GO:0016747">
    <property type="term" value="F:acyltransferase activity, transferring groups other than amino-acyl groups"/>
    <property type="evidence" value="ECO:0007669"/>
    <property type="project" value="InterPro"/>
</dbReference>
<dbReference type="RefSeq" id="WP_095595464.1">
    <property type="nucleotide sequence ID" value="NZ_BMKN01000003.1"/>
</dbReference>
<dbReference type="Gene3D" id="3.40.630.30">
    <property type="match status" value="1"/>
</dbReference>
<dbReference type="EMBL" id="BMKN01000003">
    <property type="protein sequence ID" value="GGE60851.1"/>
    <property type="molecule type" value="Genomic_DNA"/>
</dbReference>